<organism evidence="1 2">
    <name type="scientific">Pedosphaera parvula (strain Ellin514)</name>
    <dbReference type="NCBI Taxonomy" id="320771"/>
    <lineage>
        <taxon>Bacteria</taxon>
        <taxon>Pseudomonadati</taxon>
        <taxon>Verrucomicrobiota</taxon>
        <taxon>Pedosphaerae</taxon>
        <taxon>Pedosphaerales</taxon>
        <taxon>Pedosphaeraceae</taxon>
        <taxon>Pedosphaera</taxon>
    </lineage>
</organism>
<dbReference type="AlphaFoldDB" id="B9XI28"/>
<reference evidence="1 2" key="1">
    <citation type="journal article" date="2011" name="J. Bacteriol.">
        <title>Genome sequence of 'Pedosphaera parvula' Ellin514, an aerobic Verrucomicrobial isolate from pasture soil.</title>
        <authorList>
            <person name="Kant R."/>
            <person name="van Passel M.W."/>
            <person name="Sangwan P."/>
            <person name="Palva A."/>
            <person name="Lucas S."/>
            <person name="Copeland A."/>
            <person name="Lapidus A."/>
            <person name="Glavina Del Rio T."/>
            <person name="Dalin E."/>
            <person name="Tice H."/>
            <person name="Bruce D."/>
            <person name="Goodwin L."/>
            <person name="Pitluck S."/>
            <person name="Chertkov O."/>
            <person name="Larimer F.W."/>
            <person name="Land M.L."/>
            <person name="Hauser L."/>
            <person name="Brettin T.S."/>
            <person name="Detter J.C."/>
            <person name="Han S."/>
            <person name="de Vos W.M."/>
            <person name="Janssen P.H."/>
            <person name="Smidt H."/>
        </authorList>
    </citation>
    <scope>NUCLEOTIDE SEQUENCE [LARGE SCALE GENOMIC DNA]</scope>
    <source>
        <strain evidence="1 2">Ellin514</strain>
    </source>
</reference>
<evidence type="ECO:0000313" key="1">
    <source>
        <dbReference type="EMBL" id="EEF60521.1"/>
    </source>
</evidence>
<gene>
    <name evidence="1" type="ORF">Cflav_PD3491</name>
</gene>
<dbReference type="STRING" id="320771.Cflav_PD3491"/>
<name>B9XI28_PEDPL</name>
<dbReference type="EMBL" id="ABOX02000016">
    <property type="protein sequence ID" value="EEF60521.1"/>
    <property type="molecule type" value="Genomic_DNA"/>
</dbReference>
<evidence type="ECO:0000313" key="2">
    <source>
        <dbReference type="Proteomes" id="UP000003688"/>
    </source>
</evidence>
<comment type="caution">
    <text evidence="1">The sequence shown here is derived from an EMBL/GenBank/DDBJ whole genome shotgun (WGS) entry which is preliminary data.</text>
</comment>
<dbReference type="Proteomes" id="UP000003688">
    <property type="component" value="Unassembled WGS sequence"/>
</dbReference>
<keyword evidence="2" id="KW-1185">Reference proteome</keyword>
<proteinExistence type="predicted"/>
<sequence length="94" mass="11150">MHPDSRPLNEAQQKKLCDLLHHALVDIRMLAGSGHGEQASDLADAFHNLPHEIWCDYFSISFFREAFLVPYYRKWPDRRPRDYIALLEDVERLR</sequence>
<protein>
    <submittedName>
        <fullName evidence="1">Uncharacterized protein</fullName>
    </submittedName>
</protein>
<accession>B9XI28</accession>